<dbReference type="EMBL" id="CASHSV030000206">
    <property type="protein sequence ID" value="CAJ2655175.1"/>
    <property type="molecule type" value="Genomic_DNA"/>
</dbReference>
<reference evidence="1" key="1">
    <citation type="submission" date="2023-10" db="EMBL/GenBank/DDBJ databases">
        <authorList>
            <person name="Rodriguez Cubillos JULIANA M."/>
            <person name="De Vega J."/>
        </authorList>
    </citation>
    <scope>NUCLEOTIDE SEQUENCE</scope>
</reference>
<dbReference type="Proteomes" id="UP001177021">
    <property type="component" value="Unassembled WGS sequence"/>
</dbReference>
<evidence type="ECO:0000313" key="1">
    <source>
        <dbReference type="EMBL" id="CAJ2655175.1"/>
    </source>
</evidence>
<sequence length="392" mass="45674">MEKGWSTSCEKVRNYISDDLALCILSKLPLKSLKRFGCVCRSWNLLFDDNHFMNIFRNNFICYHHSNYDDTFLMLQCTDRDFYSLSGDNFENIVKLNWPNPFQEEDPYFYVMDSGSITGVLSLYKLDDGRTVFWNPTTEEFKIIPPSPHHLETPYLRTKVYPAGYGYDKVRDDYKLIRYVSYDTLSSQECQEIGIPYIISDLSYDNLWEIYSVKSNTWKKLDSIDPYLHWFILGFHGKRVHINEMCHWWNLSPTEDEGLDLASFVFVNEVLITTPILLNINSRKIITGLNGTIAFISWISDTTIFDISILGEVGAKESWIKLYSIGPFCCNIKEIIGAGNNGDMFFRKKDGNIVWYNLRTQLMEDLCIKGEDYYCQILMYKSSVLPMGGVNY</sequence>
<organism evidence="1 2">
    <name type="scientific">Trifolium pratense</name>
    <name type="common">Red clover</name>
    <dbReference type="NCBI Taxonomy" id="57577"/>
    <lineage>
        <taxon>Eukaryota</taxon>
        <taxon>Viridiplantae</taxon>
        <taxon>Streptophyta</taxon>
        <taxon>Embryophyta</taxon>
        <taxon>Tracheophyta</taxon>
        <taxon>Spermatophyta</taxon>
        <taxon>Magnoliopsida</taxon>
        <taxon>eudicotyledons</taxon>
        <taxon>Gunneridae</taxon>
        <taxon>Pentapetalae</taxon>
        <taxon>rosids</taxon>
        <taxon>fabids</taxon>
        <taxon>Fabales</taxon>
        <taxon>Fabaceae</taxon>
        <taxon>Papilionoideae</taxon>
        <taxon>50 kb inversion clade</taxon>
        <taxon>NPAAA clade</taxon>
        <taxon>Hologalegina</taxon>
        <taxon>IRL clade</taxon>
        <taxon>Trifolieae</taxon>
        <taxon>Trifolium</taxon>
    </lineage>
</organism>
<gene>
    <name evidence="1" type="ORF">MILVUS5_LOCUS22160</name>
</gene>
<protein>
    <submittedName>
        <fullName evidence="1">Uncharacterized protein</fullName>
    </submittedName>
</protein>
<comment type="caution">
    <text evidence="1">The sequence shown here is derived from an EMBL/GenBank/DDBJ whole genome shotgun (WGS) entry which is preliminary data.</text>
</comment>
<accession>A0ACB0KE93</accession>
<keyword evidence="2" id="KW-1185">Reference proteome</keyword>
<proteinExistence type="predicted"/>
<evidence type="ECO:0000313" key="2">
    <source>
        <dbReference type="Proteomes" id="UP001177021"/>
    </source>
</evidence>
<name>A0ACB0KE93_TRIPR</name>